<organism evidence="5 6">
    <name type="scientific">Zygosaccharomyces rouxii</name>
    <dbReference type="NCBI Taxonomy" id="4956"/>
    <lineage>
        <taxon>Eukaryota</taxon>
        <taxon>Fungi</taxon>
        <taxon>Dikarya</taxon>
        <taxon>Ascomycota</taxon>
        <taxon>Saccharomycotina</taxon>
        <taxon>Saccharomycetes</taxon>
        <taxon>Saccharomycetales</taxon>
        <taxon>Saccharomycetaceae</taxon>
        <taxon>Zygosaccharomyces</taxon>
    </lineage>
</organism>
<keyword evidence="2" id="KW-0521">NADP</keyword>
<comment type="similarity">
    <text evidence="1 4">Belongs to the short-chain dehydrogenases/reductases (SDR) family.</text>
</comment>
<sequence length="269" mass="29575">MIKLEPVAIVTGATRGIGKAIVQELSGQGISCICIGSSKESIAGIRLGEHLQTVRENQRHRSLAIDLSLWPQWVTQKKHFGIDYSPHRLESTFPLMGFESWNSPHQRYCLSLVVNCAGTTQSSISLRTSAEEMQRIMKINFLSTVSMCNLATRSMIRYRSHQGALPLQIVNISSILGETDLAVKGTSIYSASKAAVSQYSEVLSQEVSTWGIRVNTIAPGLVHGTDMIKELEDSAQKTLADLMATSNRISTPQEIASSVWSIYSDPNYN</sequence>
<dbReference type="Proteomes" id="UP000187013">
    <property type="component" value="Unassembled WGS sequence"/>
</dbReference>
<evidence type="ECO:0000256" key="2">
    <source>
        <dbReference type="ARBA" id="ARBA00022857"/>
    </source>
</evidence>
<dbReference type="GO" id="GO:0016616">
    <property type="term" value="F:oxidoreductase activity, acting on the CH-OH group of donors, NAD or NADP as acceptor"/>
    <property type="evidence" value="ECO:0007669"/>
    <property type="project" value="TreeGrafter"/>
</dbReference>
<gene>
    <name evidence="5" type="ORF">ZYGR_0AM00700</name>
</gene>
<dbReference type="PANTHER" id="PTHR42760">
    <property type="entry name" value="SHORT-CHAIN DEHYDROGENASES/REDUCTASES FAMILY MEMBER"/>
    <property type="match status" value="1"/>
</dbReference>
<dbReference type="Pfam" id="PF00106">
    <property type="entry name" value="adh_short"/>
    <property type="match status" value="2"/>
</dbReference>
<evidence type="ECO:0000256" key="1">
    <source>
        <dbReference type="ARBA" id="ARBA00006484"/>
    </source>
</evidence>
<dbReference type="CDD" id="cd05233">
    <property type="entry name" value="SDR_c"/>
    <property type="match status" value="1"/>
</dbReference>
<reference evidence="5 6" key="1">
    <citation type="submission" date="2016-08" db="EMBL/GenBank/DDBJ databases">
        <title>Draft genome sequence of allopolyploid Zygosaccharomyces rouxii.</title>
        <authorList>
            <person name="Watanabe J."/>
            <person name="Uehara K."/>
            <person name="Mogi Y."/>
            <person name="Tsukioka Y."/>
        </authorList>
    </citation>
    <scope>NUCLEOTIDE SEQUENCE [LARGE SCALE GENOMIC DNA]</scope>
    <source>
        <strain evidence="5 6">NBRC 110957</strain>
    </source>
</reference>
<evidence type="ECO:0008006" key="7">
    <source>
        <dbReference type="Google" id="ProtNLM"/>
    </source>
</evidence>
<accession>A0A1Q3AFT6</accession>
<dbReference type="PANTHER" id="PTHR42760:SF133">
    <property type="entry name" value="3-OXOACYL-[ACYL-CARRIER-PROTEIN] REDUCTASE"/>
    <property type="match status" value="1"/>
</dbReference>
<dbReference type="InterPro" id="IPR002347">
    <property type="entry name" value="SDR_fam"/>
</dbReference>
<evidence type="ECO:0000313" key="5">
    <source>
        <dbReference type="EMBL" id="GAV54532.1"/>
    </source>
</evidence>
<evidence type="ECO:0000256" key="4">
    <source>
        <dbReference type="RuleBase" id="RU000363"/>
    </source>
</evidence>
<dbReference type="GO" id="GO:0048038">
    <property type="term" value="F:quinone binding"/>
    <property type="evidence" value="ECO:0007669"/>
    <property type="project" value="TreeGrafter"/>
</dbReference>
<evidence type="ECO:0000256" key="3">
    <source>
        <dbReference type="ARBA" id="ARBA00023002"/>
    </source>
</evidence>
<protein>
    <recommendedName>
        <fullName evidence="7">3-oxoacyl-[acyl-carrier-protein] reductase</fullName>
    </recommendedName>
</protein>
<keyword evidence="3" id="KW-0560">Oxidoreductase</keyword>
<dbReference type="GO" id="GO:0006633">
    <property type="term" value="P:fatty acid biosynthetic process"/>
    <property type="evidence" value="ECO:0007669"/>
    <property type="project" value="TreeGrafter"/>
</dbReference>
<dbReference type="InterPro" id="IPR020904">
    <property type="entry name" value="Sc_DH/Rdtase_CS"/>
</dbReference>
<comment type="caution">
    <text evidence="5">The sequence shown here is derived from an EMBL/GenBank/DDBJ whole genome shotgun (WGS) entry which is preliminary data.</text>
</comment>
<dbReference type="OrthoDB" id="417891at2759"/>
<dbReference type="SUPFAM" id="SSF51735">
    <property type="entry name" value="NAD(P)-binding Rossmann-fold domains"/>
    <property type="match status" value="1"/>
</dbReference>
<dbReference type="PRINTS" id="PR00081">
    <property type="entry name" value="GDHRDH"/>
</dbReference>
<dbReference type="AlphaFoldDB" id="A0A1Q3AFT6"/>
<dbReference type="PRINTS" id="PR00080">
    <property type="entry name" value="SDRFAMILY"/>
</dbReference>
<evidence type="ECO:0000313" key="6">
    <source>
        <dbReference type="Proteomes" id="UP000187013"/>
    </source>
</evidence>
<name>A0A1Q3AFT6_ZYGRO</name>
<dbReference type="Gene3D" id="3.40.50.720">
    <property type="entry name" value="NAD(P)-binding Rossmann-like Domain"/>
    <property type="match status" value="1"/>
</dbReference>
<dbReference type="PROSITE" id="PS00061">
    <property type="entry name" value="ADH_SHORT"/>
    <property type="match status" value="1"/>
</dbReference>
<dbReference type="EMBL" id="BDGX01000039">
    <property type="protein sequence ID" value="GAV54532.1"/>
    <property type="molecule type" value="Genomic_DNA"/>
</dbReference>
<dbReference type="InterPro" id="IPR036291">
    <property type="entry name" value="NAD(P)-bd_dom_sf"/>
</dbReference>
<proteinExistence type="inferred from homology"/>